<protein>
    <recommendedName>
        <fullName evidence="3">DUF2948 domain-containing protein</fullName>
    </recommendedName>
</protein>
<organism evidence="1 2">
    <name type="scientific">Phenylobacterium koreense</name>
    <dbReference type="NCBI Taxonomy" id="266125"/>
    <lineage>
        <taxon>Bacteria</taxon>
        <taxon>Pseudomonadati</taxon>
        <taxon>Pseudomonadota</taxon>
        <taxon>Alphaproteobacteria</taxon>
        <taxon>Caulobacterales</taxon>
        <taxon>Caulobacteraceae</taxon>
        <taxon>Phenylobacterium</taxon>
    </lineage>
</organism>
<dbReference type="InterPro" id="IPR021335">
    <property type="entry name" value="DUF2948"/>
</dbReference>
<dbReference type="Pfam" id="PF11164">
    <property type="entry name" value="DUF2948"/>
    <property type="match status" value="1"/>
</dbReference>
<dbReference type="RefSeq" id="WP_354297977.1">
    <property type="nucleotide sequence ID" value="NZ_JBEPLU010000002.1"/>
</dbReference>
<reference evidence="1 2" key="1">
    <citation type="submission" date="2024-06" db="EMBL/GenBank/DDBJ databases">
        <title>Genomic Encyclopedia of Type Strains, Phase IV (KMG-IV): sequencing the most valuable type-strain genomes for metagenomic binning, comparative biology and taxonomic classification.</title>
        <authorList>
            <person name="Goeker M."/>
        </authorList>
    </citation>
    <scope>NUCLEOTIDE SEQUENCE [LARGE SCALE GENOMIC DNA]</scope>
    <source>
        <strain evidence="1 2">DSM 17809</strain>
    </source>
</reference>
<comment type="caution">
    <text evidence="1">The sequence shown here is derived from an EMBL/GenBank/DDBJ whole genome shotgun (WGS) entry which is preliminary data.</text>
</comment>
<accession>A0ABV2ELL9</accession>
<dbReference type="Proteomes" id="UP001549110">
    <property type="component" value="Unassembled WGS sequence"/>
</dbReference>
<evidence type="ECO:0000313" key="1">
    <source>
        <dbReference type="EMBL" id="MET3527958.1"/>
    </source>
</evidence>
<evidence type="ECO:0008006" key="3">
    <source>
        <dbReference type="Google" id="ProtNLM"/>
    </source>
</evidence>
<evidence type="ECO:0000313" key="2">
    <source>
        <dbReference type="Proteomes" id="UP001549110"/>
    </source>
</evidence>
<keyword evidence="2" id="KW-1185">Reference proteome</keyword>
<proteinExistence type="predicted"/>
<gene>
    <name evidence="1" type="ORF">ABID41_003076</name>
</gene>
<sequence length="141" mass="15293">MTQPARLRLLAEDADDLNVIAAALQDAVGKIGDISYEPTARRLTLALNRYRWEAKRGERVRAALQLGSVLKVQARKLRRGAKDAVIELLSVSFEPGEAPGGVVTFTFAGGGDLRAEVECLDVVLADVSAPWSTSRRPQHEA</sequence>
<dbReference type="EMBL" id="JBEPLU010000002">
    <property type="protein sequence ID" value="MET3527958.1"/>
    <property type="molecule type" value="Genomic_DNA"/>
</dbReference>
<name>A0ABV2ELL9_9CAUL</name>